<gene>
    <name evidence="6" type="ORF">WH47_12534</name>
</gene>
<dbReference type="SUPFAM" id="SSF48652">
    <property type="entry name" value="Tetraspanin"/>
    <property type="match status" value="1"/>
</dbReference>
<evidence type="ECO:0000256" key="4">
    <source>
        <dbReference type="ARBA" id="ARBA00023136"/>
    </source>
</evidence>
<dbReference type="STRING" id="597456.A0A0L7R079"/>
<comment type="subcellular location">
    <subcellularLocation>
        <location evidence="1">Membrane</location>
        <topology evidence="1">Multi-pass membrane protein</topology>
    </subcellularLocation>
</comment>
<dbReference type="Proteomes" id="UP000053825">
    <property type="component" value="Unassembled WGS sequence"/>
</dbReference>
<evidence type="ECO:0000313" key="6">
    <source>
        <dbReference type="EMBL" id="KOC64232.1"/>
    </source>
</evidence>
<keyword evidence="4 5" id="KW-0472">Membrane</keyword>
<reference evidence="6 7" key="1">
    <citation type="submission" date="2015-07" db="EMBL/GenBank/DDBJ databases">
        <title>The genome of Habropoda laboriosa.</title>
        <authorList>
            <person name="Pan H."/>
            <person name="Kapheim K."/>
        </authorList>
    </citation>
    <scope>NUCLEOTIDE SEQUENCE [LARGE SCALE GENOMIC DNA]</scope>
    <source>
        <strain evidence="6">0110345459</strain>
    </source>
</reference>
<evidence type="ECO:0000256" key="2">
    <source>
        <dbReference type="ARBA" id="ARBA00022692"/>
    </source>
</evidence>
<sequence>MGLITSVIAWCAWQFLDFTYRGQVTIFSVVLIIVTILNTGAGIWALVRHEQVDLLPITHLERVFESAVSNDKPLWDRMHSKLHCCGINGPADYRSQDAVPWSCCNTTLFTNSSDNKGVCTTMYAHGCQHVVINRTRSILLYVFLLALCTVILQVCYITCMSCYVRACRERMERRKEMIITAQSLARASKDLGANDTLLSQQTKYSKATTNV</sequence>
<accession>A0A0L7R079</accession>
<evidence type="ECO:0000256" key="5">
    <source>
        <dbReference type="SAM" id="Phobius"/>
    </source>
</evidence>
<dbReference type="InterPro" id="IPR018499">
    <property type="entry name" value="Tetraspanin/Peripherin"/>
</dbReference>
<dbReference type="OrthoDB" id="6239677at2759"/>
<feature type="transmembrane region" description="Helical" evidence="5">
    <location>
        <begin position="24"/>
        <end position="47"/>
    </location>
</feature>
<dbReference type="Gene3D" id="1.10.1450.10">
    <property type="entry name" value="Tetraspanin"/>
    <property type="match status" value="1"/>
</dbReference>
<dbReference type="GO" id="GO:0016020">
    <property type="term" value="C:membrane"/>
    <property type="evidence" value="ECO:0007669"/>
    <property type="project" value="UniProtKB-SubCell"/>
</dbReference>
<evidence type="ECO:0000313" key="7">
    <source>
        <dbReference type="Proteomes" id="UP000053825"/>
    </source>
</evidence>
<organism evidence="6 7">
    <name type="scientific">Habropoda laboriosa</name>
    <dbReference type="NCBI Taxonomy" id="597456"/>
    <lineage>
        <taxon>Eukaryota</taxon>
        <taxon>Metazoa</taxon>
        <taxon>Ecdysozoa</taxon>
        <taxon>Arthropoda</taxon>
        <taxon>Hexapoda</taxon>
        <taxon>Insecta</taxon>
        <taxon>Pterygota</taxon>
        <taxon>Neoptera</taxon>
        <taxon>Endopterygota</taxon>
        <taxon>Hymenoptera</taxon>
        <taxon>Apocrita</taxon>
        <taxon>Aculeata</taxon>
        <taxon>Apoidea</taxon>
        <taxon>Anthophila</taxon>
        <taxon>Apidae</taxon>
        <taxon>Habropoda</taxon>
    </lineage>
</organism>
<keyword evidence="3 5" id="KW-1133">Transmembrane helix</keyword>
<keyword evidence="2 5" id="KW-0812">Transmembrane</keyword>
<dbReference type="InterPro" id="IPR008952">
    <property type="entry name" value="Tetraspanin_EC2_sf"/>
</dbReference>
<name>A0A0L7R079_9HYME</name>
<dbReference type="CDD" id="cd03127">
    <property type="entry name" value="tetraspanin_LEL"/>
    <property type="match status" value="1"/>
</dbReference>
<feature type="transmembrane region" description="Helical" evidence="5">
    <location>
        <begin position="138"/>
        <end position="164"/>
    </location>
</feature>
<proteinExistence type="predicted"/>
<dbReference type="EMBL" id="KQ414672">
    <property type="protein sequence ID" value="KOC64232.1"/>
    <property type="molecule type" value="Genomic_DNA"/>
</dbReference>
<evidence type="ECO:0000256" key="3">
    <source>
        <dbReference type="ARBA" id="ARBA00022989"/>
    </source>
</evidence>
<evidence type="ECO:0000256" key="1">
    <source>
        <dbReference type="ARBA" id="ARBA00004141"/>
    </source>
</evidence>
<dbReference type="Pfam" id="PF00335">
    <property type="entry name" value="Tetraspanin"/>
    <property type="match status" value="1"/>
</dbReference>
<protein>
    <submittedName>
        <fullName evidence="6">Tetraspanin-3</fullName>
    </submittedName>
</protein>
<dbReference type="AlphaFoldDB" id="A0A0L7R079"/>
<keyword evidence="7" id="KW-1185">Reference proteome</keyword>